<keyword evidence="9 13" id="KW-0238">DNA-binding</keyword>
<sequence>MTDKIPPQNIEAEESILGGCLLDPDAISRIADILTPEAFYFSAYKQIYTAILELYRHSLPTDLLTVTSWLSDQKLLTKVGGRSQLAKLVDKTVSAVNIDLLALLVLDKYQRRQLISAGNEIIELGYDATKEIQFVLEQSESKIFNLTARAADKFKPQVISVCLHEVFQELKQGYTPGFSTGLTDLDALIGGLNKQDLIVIAARASMGKTWLGCHLANYIAMQQQLPVIFFSAEMSKSQLTKRFLAMHSGIDSSRLMSHQIYRDEIENLKQALVTLNKLTIIIDDTPASIQNPGRISSVLRKVKSSRGNLGLVVMDYIQKLGDRAAGNRAQAIGKFSGAFKDIAKEFEVPFIALAQINRGVENQTNKRPSMADIKDSGDIEQDMDIGLLLYRDEYYNPDTQDKGVMEINVAKNRNGTTGICKVLFSPSVGTFCNTAVSQD</sequence>
<evidence type="ECO:0000256" key="5">
    <source>
        <dbReference type="ARBA" id="ARBA00022741"/>
    </source>
</evidence>
<evidence type="ECO:0000256" key="2">
    <source>
        <dbReference type="ARBA" id="ARBA00011643"/>
    </source>
</evidence>
<dbReference type="EC" id="5.6.2.3" evidence="12 13"/>
<keyword evidence="6 13" id="KW-0378">Hydrolase</keyword>
<keyword evidence="8 13" id="KW-0067">ATP-binding</keyword>
<feature type="domain" description="SF4 helicase" evidence="14">
    <location>
        <begin position="171"/>
        <end position="438"/>
    </location>
</feature>
<reference evidence="15" key="1">
    <citation type="submission" date="2020-09" db="EMBL/GenBank/DDBJ databases">
        <title>Iningainema tapete sp. nov. (Scytonemataceae, Cyanobacteria) from greenhouses in central Florida (USA) produces two types of nodularin with biosynthetic potential for microcystin-LR and anabaenopeptins.</title>
        <authorList>
            <person name="Berthold D.E."/>
            <person name="Lefler F.W."/>
            <person name="Huang I.-S."/>
            <person name="Abdulla H."/>
            <person name="Zimba P.V."/>
            <person name="Laughinghouse H.D. IV."/>
        </authorList>
    </citation>
    <scope>NUCLEOTIDE SEQUENCE</scope>
    <source>
        <strain evidence="15">BLCCT55</strain>
    </source>
</reference>
<dbReference type="SUPFAM" id="SSF52540">
    <property type="entry name" value="P-loop containing nucleoside triphosphate hydrolases"/>
    <property type="match status" value="1"/>
</dbReference>
<evidence type="ECO:0000256" key="11">
    <source>
        <dbReference type="ARBA" id="ARBA00048954"/>
    </source>
</evidence>
<dbReference type="Pfam" id="PF03796">
    <property type="entry name" value="DnaB_C"/>
    <property type="match status" value="1"/>
</dbReference>
<evidence type="ECO:0000256" key="7">
    <source>
        <dbReference type="ARBA" id="ARBA00022806"/>
    </source>
</evidence>
<comment type="caution">
    <text evidence="15">The sequence shown here is derived from an EMBL/GenBank/DDBJ whole genome shotgun (WGS) entry which is preliminary data.</text>
</comment>
<proteinExistence type="inferred from homology"/>
<dbReference type="Gene3D" id="3.40.50.300">
    <property type="entry name" value="P-loop containing nucleotide triphosphate hydrolases"/>
    <property type="match status" value="1"/>
</dbReference>
<comment type="subunit">
    <text evidence="2">Homohexamer.</text>
</comment>
<dbReference type="PANTHER" id="PTHR30153">
    <property type="entry name" value="REPLICATIVE DNA HELICASE DNAB"/>
    <property type="match status" value="1"/>
</dbReference>
<dbReference type="GO" id="GO:0003677">
    <property type="term" value="F:DNA binding"/>
    <property type="evidence" value="ECO:0007669"/>
    <property type="project" value="UniProtKB-UniRule"/>
</dbReference>
<organism evidence="15 16">
    <name type="scientific">Iningainema tapete BLCC-T55</name>
    <dbReference type="NCBI Taxonomy" id="2748662"/>
    <lineage>
        <taxon>Bacteria</taxon>
        <taxon>Bacillati</taxon>
        <taxon>Cyanobacteriota</taxon>
        <taxon>Cyanophyceae</taxon>
        <taxon>Nostocales</taxon>
        <taxon>Scytonemataceae</taxon>
        <taxon>Iningainema tapete</taxon>
    </lineage>
</organism>
<evidence type="ECO:0000256" key="4">
    <source>
        <dbReference type="ARBA" id="ARBA00022705"/>
    </source>
</evidence>
<comment type="similarity">
    <text evidence="1 13">Belongs to the helicase family. DnaB subfamily.</text>
</comment>
<accession>A0A8J6XU16</accession>
<evidence type="ECO:0000256" key="1">
    <source>
        <dbReference type="ARBA" id="ARBA00008428"/>
    </source>
</evidence>
<dbReference type="GO" id="GO:0005524">
    <property type="term" value="F:ATP binding"/>
    <property type="evidence" value="ECO:0007669"/>
    <property type="project" value="UniProtKB-UniRule"/>
</dbReference>
<keyword evidence="5 13" id="KW-0547">Nucleotide-binding</keyword>
<dbReference type="Pfam" id="PF00772">
    <property type="entry name" value="DnaB"/>
    <property type="match status" value="1"/>
</dbReference>
<evidence type="ECO:0000256" key="9">
    <source>
        <dbReference type="ARBA" id="ARBA00023125"/>
    </source>
</evidence>
<keyword evidence="10" id="KW-0413">Isomerase</keyword>
<dbReference type="PROSITE" id="PS51199">
    <property type="entry name" value="SF4_HELICASE"/>
    <property type="match status" value="1"/>
</dbReference>
<dbReference type="Proteomes" id="UP000629098">
    <property type="component" value="Unassembled WGS sequence"/>
</dbReference>
<dbReference type="InterPro" id="IPR007692">
    <property type="entry name" value="DNA_helicase_DnaB"/>
</dbReference>
<evidence type="ECO:0000256" key="6">
    <source>
        <dbReference type="ARBA" id="ARBA00022801"/>
    </source>
</evidence>
<keyword evidence="3 13" id="KW-0639">Primosome</keyword>
<dbReference type="FunFam" id="1.10.860.10:FF:000001">
    <property type="entry name" value="Replicative DNA helicase"/>
    <property type="match status" value="1"/>
</dbReference>
<gene>
    <name evidence="15" type="primary">dnaB</name>
    <name evidence="15" type="ORF">ICL16_41000</name>
</gene>
<evidence type="ECO:0000256" key="3">
    <source>
        <dbReference type="ARBA" id="ARBA00022515"/>
    </source>
</evidence>
<dbReference type="InterPro" id="IPR007693">
    <property type="entry name" value="DNA_helicase_DnaB-like_N"/>
</dbReference>
<dbReference type="GO" id="GO:0006269">
    <property type="term" value="P:DNA replication, synthesis of primer"/>
    <property type="evidence" value="ECO:0007669"/>
    <property type="project" value="UniProtKB-UniRule"/>
</dbReference>
<comment type="catalytic activity">
    <reaction evidence="11 13">
        <text>ATP + H2O = ADP + phosphate + H(+)</text>
        <dbReference type="Rhea" id="RHEA:13065"/>
        <dbReference type="ChEBI" id="CHEBI:15377"/>
        <dbReference type="ChEBI" id="CHEBI:15378"/>
        <dbReference type="ChEBI" id="CHEBI:30616"/>
        <dbReference type="ChEBI" id="CHEBI:43474"/>
        <dbReference type="ChEBI" id="CHEBI:456216"/>
        <dbReference type="EC" id="5.6.2.3"/>
    </reaction>
</comment>
<keyword evidence="7 13" id="KW-0347">Helicase</keyword>
<dbReference type="NCBIfam" id="TIGR00665">
    <property type="entry name" value="DnaB"/>
    <property type="match status" value="1"/>
</dbReference>
<dbReference type="SUPFAM" id="SSF48024">
    <property type="entry name" value="N-terminal domain of DnaB helicase"/>
    <property type="match status" value="1"/>
</dbReference>
<dbReference type="RefSeq" id="WP_190837724.1">
    <property type="nucleotide sequence ID" value="NZ_CAWPPI010000125.1"/>
</dbReference>
<keyword evidence="4 13" id="KW-0235">DNA replication</keyword>
<name>A0A8J6XU16_9CYAN</name>
<evidence type="ECO:0000259" key="14">
    <source>
        <dbReference type="PROSITE" id="PS51199"/>
    </source>
</evidence>
<dbReference type="Gene3D" id="1.10.860.10">
    <property type="entry name" value="DNAb Helicase, Chain A"/>
    <property type="match status" value="1"/>
</dbReference>
<dbReference type="InterPro" id="IPR036185">
    <property type="entry name" value="DNA_heli_DnaB-like_N_sf"/>
</dbReference>
<dbReference type="GO" id="GO:0016787">
    <property type="term" value="F:hydrolase activity"/>
    <property type="evidence" value="ECO:0007669"/>
    <property type="project" value="UniProtKB-KW"/>
</dbReference>
<evidence type="ECO:0000313" key="16">
    <source>
        <dbReference type="Proteomes" id="UP000629098"/>
    </source>
</evidence>
<dbReference type="InterPro" id="IPR007694">
    <property type="entry name" value="DNA_helicase_DnaB-like_C"/>
</dbReference>
<evidence type="ECO:0000313" key="15">
    <source>
        <dbReference type="EMBL" id="MBD2778255.1"/>
    </source>
</evidence>
<dbReference type="GO" id="GO:1990077">
    <property type="term" value="C:primosome complex"/>
    <property type="evidence" value="ECO:0007669"/>
    <property type="project" value="UniProtKB-UniRule"/>
</dbReference>
<comment type="function">
    <text evidence="13">The main replicative DNA helicase, it participates in initiation and elongation during chromosome replication. Travels ahead of the DNA replisome, separating dsDNA into templates for DNA synthesis. A processive ATP-dependent 5'-3' DNA helicase it has DNA-dependent ATPase activity.</text>
</comment>
<dbReference type="AlphaFoldDB" id="A0A8J6XU16"/>
<dbReference type="EMBL" id="JACXAE010000125">
    <property type="protein sequence ID" value="MBD2778255.1"/>
    <property type="molecule type" value="Genomic_DNA"/>
</dbReference>
<dbReference type="GO" id="GO:0043139">
    <property type="term" value="F:5'-3' DNA helicase activity"/>
    <property type="evidence" value="ECO:0007669"/>
    <property type="project" value="UniProtKB-EC"/>
</dbReference>
<dbReference type="CDD" id="cd00984">
    <property type="entry name" value="DnaB_C"/>
    <property type="match status" value="1"/>
</dbReference>
<dbReference type="PANTHER" id="PTHR30153:SF2">
    <property type="entry name" value="REPLICATIVE DNA HELICASE"/>
    <property type="match status" value="1"/>
</dbReference>
<protein>
    <recommendedName>
        <fullName evidence="12 13">Replicative DNA helicase</fullName>
        <ecNumber evidence="12 13">5.6.2.3</ecNumber>
    </recommendedName>
</protein>
<evidence type="ECO:0000256" key="10">
    <source>
        <dbReference type="ARBA" id="ARBA00023235"/>
    </source>
</evidence>
<dbReference type="GO" id="GO:0005829">
    <property type="term" value="C:cytosol"/>
    <property type="evidence" value="ECO:0007669"/>
    <property type="project" value="TreeGrafter"/>
</dbReference>
<evidence type="ECO:0000256" key="13">
    <source>
        <dbReference type="RuleBase" id="RU362085"/>
    </source>
</evidence>
<evidence type="ECO:0000256" key="12">
    <source>
        <dbReference type="NCBIfam" id="TIGR00665"/>
    </source>
</evidence>
<dbReference type="InterPro" id="IPR027417">
    <property type="entry name" value="P-loop_NTPase"/>
</dbReference>
<dbReference type="InterPro" id="IPR016136">
    <property type="entry name" value="DNA_helicase_N/primase_C"/>
</dbReference>
<evidence type="ECO:0000256" key="8">
    <source>
        <dbReference type="ARBA" id="ARBA00022840"/>
    </source>
</evidence>
<keyword evidence="16" id="KW-1185">Reference proteome</keyword>